<sequence length="57" mass="6472">MGNIETVLSRACLLSFCSFCCSWNYVVWFSNYPHRIIWSHPLSMGSGILSARNISKS</sequence>
<keyword evidence="2" id="KW-1185">Reference proteome</keyword>
<gene>
    <name evidence="1" type="ORF">Pint_14951</name>
</gene>
<protein>
    <submittedName>
        <fullName evidence="1">Uncharacterized protein</fullName>
    </submittedName>
</protein>
<dbReference type="EMBL" id="CM047737">
    <property type="protein sequence ID" value="KAJ0049464.1"/>
    <property type="molecule type" value="Genomic_DNA"/>
</dbReference>
<dbReference type="Proteomes" id="UP001163603">
    <property type="component" value="Chromosome 2"/>
</dbReference>
<evidence type="ECO:0000313" key="1">
    <source>
        <dbReference type="EMBL" id="KAJ0049464.1"/>
    </source>
</evidence>
<accession>A0ACC0ZGV0</accession>
<comment type="caution">
    <text evidence="1">The sequence shown here is derived from an EMBL/GenBank/DDBJ whole genome shotgun (WGS) entry which is preliminary data.</text>
</comment>
<evidence type="ECO:0000313" key="2">
    <source>
        <dbReference type="Proteomes" id="UP001163603"/>
    </source>
</evidence>
<organism evidence="1 2">
    <name type="scientific">Pistacia integerrima</name>
    <dbReference type="NCBI Taxonomy" id="434235"/>
    <lineage>
        <taxon>Eukaryota</taxon>
        <taxon>Viridiplantae</taxon>
        <taxon>Streptophyta</taxon>
        <taxon>Embryophyta</taxon>
        <taxon>Tracheophyta</taxon>
        <taxon>Spermatophyta</taxon>
        <taxon>Magnoliopsida</taxon>
        <taxon>eudicotyledons</taxon>
        <taxon>Gunneridae</taxon>
        <taxon>Pentapetalae</taxon>
        <taxon>rosids</taxon>
        <taxon>malvids</taxon>
        <taxon>Sapindales</taxon>
        <taxon>Anacardiaceae</taxon>
        <taxon>Pistacia</taxon>
    </lineage>
</organism>
<name>A0ACC0ZGV0_9ROSI</name>
<reference evidence="2" key="1">
    <citation type="journal article" date="2023" name="G3 (Bethesda)">
        <title>Genome assembly and association tests identify interacting loci associated with vigor, precocity, and sex in interspecific pistachio rootstocks.</title>
        <authorList>
            <person name="Palmer W."/>
            <person name="Jacygrad E."/>
            <person name="Sagayaradj S."/>
            <person name="Cavanaugh K."/>
            <person name="Han R."/>
            <person name="Bertier L."/>
            <person name="Beede B."/>
            <person name="Kafkas S."/>
            <person name="Golino D."/>
            <person name="Preece J."/>
            <person name="Michelmore R."/>
        </authorList>
    </citation>
    <scope>NUCLEOTIDE SEQUENCE [LARGE SCALE GENOMIC DNA]</scope>
</reference>
<proteinExistence type="predicted"/>